<comment type="caution">
    <text evidence="9">The sequence shown here is derived from an EMBL/GenBank/DDBJ whole genome shotgun (WGS) entry which is preliminary data.</text>
</comment>
<feature type="region of interest" description="Disordered" evidence="8">
    <location>
        <begin position="132"/>
        <end position="167"/>
    </location>
</feature>
<dbReference type="EMBL" id="CAKOGP040000446">
    <property type="protein sequence ID" value="CAJ1935108.1"/>
    <property type="molecule type" value="Genomic_DNA"/>
</dbReference>
<proteinExistence type="inferred from homology"/>
<evidence type="ECO:0000256" key="2">
    <source>
        <dbReference type="ARBA" id="ARBA00007683"/>
    </source>
</evidence>
<feature type="compositionally biased region" description="Acidic residues" evidence="8">
    <location>
        <begin position="156"/>
        <end position="167"/>
    </location>
</feature>
<dbReference type="GO" id="GO:0061723">
    <property type="term" value="P:glycophagy"/>
    <property type="evidence" value="ECO:0007669"/>
    <property type="project" value="TreeGrafter"/>
</dbReference>
<dbReference type="PANTHER" id="PTHR12866:SF2">
    <property type="entry name" value="UBIQUITIN-LIKE-CONJUGATING ENZYME ATG3"/>
    <property type="match status" value="1"/>
</dbReference>
<comment type="subcellular location">
    <subcellularLocation>
        <location evidence="1">Cytoplasm</location>
    </subcellularLocation>
</comment>
<dbReference type="GO" id="GO:0019776">
    <property type="term" value="F:Atg8-family ligase activity"/>
    <property type="evidence" value="ECO:0007669"/>
    <property type="project" value="TreeGrafter"/>
</dbReference>
<keyword evidence="6" id="KW-0653">Protein transport</keyword>
<keyword evidence="3" id="KW-0813">Transport</keyword>
<evidence type="ECO:0000256" key="1">
    <source>
        <dbReference type="ARBA" id="ARBA00004496"/>
    </source>
</evidence>
<keyword evidence="4" id="KW-0963">Cytoplasm</keyword>
<protein>
    <recommendedName>
        <fullName evidence="11">Autophagy-related protein 3</fullName>
    </recommendedName>
</protein>
<dbReference type="GO" id="GO:0005829">
    <property type="term" value="C:cytosol"/>
    <property type="evidence" value="ECO:0007669"/>
    <property type="project" value="TreeGrafter"/>
</dbReference>
<gene>
    <name evidence="9" type="ORF">CYCCA115_LOCUS4446</name>
</gene>
<dbReference type="PANTHER" id="PTHR12866">
    <property type="entry name" value="UBIQUITIN-LIKE-CONJUGATING ENZYME ATG3"/>
    <property type="match status" value="1"/>
</dbReference>
<accession>A0AAD2CST0</accession>
<keyword evidence="7" id="KW-0072">Autophagy</keyword>
<reference evidence="9" key="1">
    <citation type="submission" date="2023-08" db="EMBL/GenBank/DDBJ databases">
        <authorList>
            <person name="Audoor S."/>
            <person name="Bilcke G."/>
        </authorList>
    </citation>
    <scope>NUCLEOTIDE SEQUENCE</scope>
</reference>
<keyword evidence="5" id="KW-0833">Ubl conjugation pathway</keyword>
<evidence type="ECO:0000313" key="9">
    <source>
        <dbReference type="EMBL" id="CAJ1935108.1"/>
    </source>
</evidence>
<evidence type="ECO:0000313" key="10">
    <source>
        <dbReference type="Proteomes" id="UP001295423"/>
    </source>
</evidence>
<evidence type="ECO:0000256" key="6">
    <source>
        <dbReference type="ARBA" id="ARBA00022927"/>
    </source>
</evidence>
<name>A0AAD2CST0_9STRA</name>
<organism evidence="9 10">
    <name type="scientific">Cylindrotheca closterium</name>
    <dbReference type="NCBI Taxonomy" id="2856"/>
    <lineage>
        <taxon>Eukaryota</taxon>
        <taxon>Sar</taxon>
        <taxon>Stramenopiles</taxon>
        <taxon>Ochrophyta</taxon>
        <taxon>Bacillariophyta</taxon>
        <taxon>Bacillariophyceae</taxon>
        <taxon>Bacillariophycidae</taxon>
        <taxon>Bacillariales</taxon>
        <taxon>Bacillariaceae</taxon>
        <taxon>Cylindrotheca</taxon>
    </lineage>
</organism>
<evidence type="ECO:0008006" key="11">
    <source>
        <dbReference type="Google" id="ProtNLM"/>
    </source>
</evidence>
<dbReference type="GO" id="GO:0000407">
    <property type="term" value="C:phagophore assembly site"/>
    <property type="evidence" value="ECO:0007669"/>
    <property type="project" value="TreeGrafter"/>
</dbReference>
<evidence type="ECO:0000256" key="4">
    <source>
        <dbReference type="ARBA" id="ARBA00022490"/>
    </source>
</evidence>
<dbReference type="InterPro" id="IPR007135">
    <property type="entry name" value="Atg3/Atg10"/>
</dbReference>
<evidence type="ECO:0000256" key="5">
    <source>
        <dbReference type="ARBA" id="ARBA00022786"/>
    </source>
</evidence>
<dbReference type="Pfam" id="PF03987">
    <property type="entry name" value="Autophagy_act_C"/>
    <property type="match status" value="1"/>
</dbReference>
<keyword evidence="10" id="KW-1185">Reference proteome</keyword>
<dbReference type="Gene3D" id="3.30.1460.50">
    <property type="match status" value="1"/>
</dbReference>
<evidence type="ECO:0000256" key="8">
    <source>
        <dbReference type="SAM" id="MobiDB-lite"/>
    </source>
</evidence>
<dbReference type="GO" id="GO:0000422">
    <property type="term" value="P:autophagy of mitochondrion"/>
    <property type="evidence" value="ECO:0007669"/>
    <property type="project" value="TreeGrafter"/>
</dbReference>
<sequence length="341" mass="38118">MSSLLGSLRSAREWAMPTLKKSAFLEQGVLTPEEFVQAGDELVYKCPTWTWEAGDESKRKSYLPADKQYLVTRQVPCQNRVSAMESDMLMEQAEGGDGDDDDDWLVSTIIQRTEKALNLEDEFDMLDEDGEVIEKPTPDTAGGENDKSEAPTTTDADGDGDDDEYADMDAFEDDNILEDDAAAVTPAQQQADKDDEDHTIKVRTYDLSITYDKYYQTPRVWMIGRNTQDQPLTGEEMMEDVISDYANKTVTMESHPHVSGPHASIHPCQHGKVMKAIVRNLMKNTPPPAETTEGDVDGEEAAMNNGPSVEMYLFIFLKFVSSMIPTINYDFTMEVTANTSK</sequence>
<dbReference type="AlphaFoldDB" id="A0AAD2CST0"/>
<dbReference type="GO" id="GO:0044804">
    <property type="term" value="P:nucleophagy"/>
    <property type="evidence" value="ECO:0007669"/>
    <property type="project" value="TreeGrafter"/>
</dbReference>
<comment type="similarity">
    <text evidence="2">Belongs to the ATG3 family.</text>
</comment>
<evidence type="ECO:0000256" key="7">
    <source>
        <dbReference type="ARBA" id="ARBA00023006"/>
    </source>
</evidence>
<dbReference type="Proteomes" id="UP001295423">
    <property type="component" value="Unassembled WGS sequence"/>
</dbReference>
<dbReference type="GO" id="GO:0015031">
    <property type="term" value="P:protein transport"/>
    <property type="evidence" value="ECO:0007669"/>
    <property type="project" value="UniProtKB-KW"/>
</dbReference>
<evidence type="ECO:0000256" key="3">
    <source>
        <dbReference type="ARBA" id="ARBA00022448"/>
    </source>
</evidence>
<dbReference type="GO" id="GO:0000045">
    <property type="term" value="P:autophagosome assembly"/>
    <property type="evidence" value="ECO:0007669"/>
    <property type="project" value="TreeGrafter"/>
</dbReference>